<evidence type="ECO:0000256" key="1">
    <source>
        <dbReference type="SAM" id="MobiDB-lite"/>
    </source>
</evidence>
<accession>A0A839QY52</accession>
<feature type="compositionally biased region" description="Basic and acidic residues" evidence="1">
    <location>
        <begin position="1"/>
        <end position="13"/>
    </location>
</feature>
<dbReference type="Gene3D" id="1.10.30.50">
    <property type="match status" value="1"/>
</dbReference>
<reference evidence="3 4" key="1">
    <citation type="submission" date="2020-08" db="EMBL/GenBank/DDBJ databases">
        <title>Sequencing the genomes of 1000 actinobacteria strains.</title>
        <authorList>
            <person name="Klenk H.-P."/>
        </authorList>
    </citation>
    <scope>NUCLEOTIDE SEQUENCE [LARGE SCALE GENOMIC DNA]</scope>
    <source>
        <strain evidence="3 4">DSM 23040</strain>
    </source>
</reference>
<dbReference type="GO" id="GO:0004519">
    <property type="term" value="F:endonuclease activity"/>
    <property type="evidence" value="ECO:0007669"/>
    <property type="project" value="InterPro"/>
</dbReference>
<dbReference type="GO" id="GO:0008270">
    <property type="term" value="F:zinc ion binding"/>
    <property type="evidence" value="ECO:0007669"/>
    <property type="project" value="InterPro"/>
</dbReference>
<dbReference type="AlphaFoldDB" id="A0A839QY52"/>
<protein>
    <recommendedName>
        <fullName evidence="2">HNH domain-containing protein</fullName>
    </recommendedName>
</protein>
<comment type="caution">
    <text evidence="3">The sequence shown here is derived from an EMBL/GenBank/DDBJ whole genome shotgun (WGS) entry which is preliminary data.</text>
</comment>
<organism evidence="3 4">
    <name type="scientific">Helcobacillus massiliensis</name>
    <dbReference type="NCBI Taxonomy" id="521392"/>
    <lineage>
        <taxon>Bacteria</taxon>
        <taxon>Bacillati</taxon>
        <taxon>Actinomycetota</taxon>
        <taxon>Actinomycetes</taxon>
        <taxon>Micrococcales</taxon>
        <taxon>Dermabacteraceae</taxon>
        <taxon>Helcobacillus</taxon>
    </lineage>
</organism>
<dbReference type="GO" id="GO:0003676">
    <property type="term" value="F:nucleic acid binding"/>
    <property type="evidence" value="ECO:0007669"/>
    <property type="project" value="InterPro"/>
</dbReference>
<dbReference type="RefSeq" id="WP_183377111.1">
    <property type="nucleotide sequence ID" value="NZ_CBCSFZ010000001.1"/>
</dbReference>
<dbReference type="Proteomes" id="UP000568050">
    <property type="component" value="Unassembled WGS sequence"/>
</dbReference>
<dbReference type="CDD" id="cd00085">
    <property type="entry name" value="HNHc"/>
    <property type="match status" value="1"/>
</dbReference>
<evidence type="ECO:0000313" key="4">
    <source>
        <dbReference type="Proteomes" id="UP000568050"/>
    </source>
</evidence>
<dbReference type="InterPro" id="IPR002711">
    <property type="entry name" value="HNH"/>
</dbReference>
<dbReference type="Pfam" id="PF01844">
    <property type="entry name" value="HNH"/>
    <property type="match status" value="1"/>
</dbReference>
<gene>
    <name evidence="3" type="ORF">FHX50_002071</name>
</gene>
<evidence type="ECO:0000313" key="3">
    <source>
        <dbReference type="EMBL" id="MBB3023770.1"/>
    </source>
</evidence>
<feature type="domain" description="HNH" evidence="2">
    <location>
        <begin position="384"/>
        <end position="429"/>
    </location>
</feature>
<proteinExistence type="predicted"/>
<dbReference type="EMBL" id="JACHWP010000011">
    <property type="protein sequence ID" value="MBB3023770.1"/>
    <property type="molecule type" value="Genomic_DNA"/>
</dbReference>
<feature type="compositionally biased region" description="Basic residues" evidence="1">
    <location>
        <begin position="14"/>
        <end position="24"/>
    </location>
</feature>
<feature type="region of interest" description="Disordered" evidence="1">
    <location>
        <begin position="1"/>
        <end position="47"/>
    </location>
</feature>
<sequence>MSAERIADEPEKPKRPRRQPRGPRRTMPMAQQLDRERVLSPAAASASTTPLTETDFAALSAVRERTVARAREAAADYRLLARLYVEQDSGDEARLAAELAEIRVGIALNCSIIRAGRALEGAHRAATCLPGALARLERGELTAAQFDYLLFSTRAVSEKTLALADPLIAEWEFDGEPEKVDKAIRELAAYLRELDEDTPPAPVQDVRLLPPSPDKPGTMTVQVDGSVPEMVSMIKRLDRAAEDVQRAQAAALESGDRIPLDIDGEVAESGIPMPRAMIRSLLMSRAEFSLDGAEATTPRFQLFVQVPALSLLGQSHVGGMIDGIHPIPVAMARDLAGRSATWMRILTDPASGAILPLKADRYKPSTEMLRHLRMRHVLCAAPGCTRRTAQRSEADHIEEFDHHSPADGGRTDLENLHLLCRRHHQVKTAKLIDPKRTRPPRPGRSPGATEWAIGTDRTAVTATDDVDLLSAHDARVWLAAWRRSHPDDADNPGCSPSAVDP</sequence>
<keyword evidence="4" id="KW-1185">Reference proteome</keyword>
<dbReference type="InterPro" id="IPR003615">
    <property type="entry name" value="HNH_nuc"/>
</dbReference>
<name>A0A839QY52_9MICO</name>
<evidence type="ECO:0000259" key="2">
    <source>
        <dbReference type="Pfam" id="PF01844"/>
    </source>
</evidence>